<dbReference type="GO" id="GO:0005737">
    <property type="term" value="C:cytoplasm"/>
    <property type="evidence" value="ECO:0007669"/>
    <property type="project" value="TreeGrafter"/>
</dbReference>
<dbReference type="EMBL" id="CP028858">
    <property type="protein sequence ID" value="AWB28693.1"/>
    <property type="molecule type" value="Genomic_DNA"/>
</dbReference>
<dbReference type="Gene3D" id="3.40.50.10180">
    <property type="entry name" value="Glycerate kinase, MOFRL-like N-terminal domain"/>
    <property type="match status" value="1"/>
</dbReference>
<dbReference type="InterPro" id="IPR038614">
    <property type="entry name" value="GK_N_sf"/>
</dbReference>
<dbReference type="InterPro" id="IPR039760">
    <property type="entry name" value="MOFRL_protein"/>
</dbReference>
<dbReference type="Pfam" id="PF05161">
    <property type="entry name" value="MOFRL"/>
    <property type="match status" value="1"/>
</dbReference>
<keyword evidence="4" id="KW-1185">Reference proteome</keyword>
<proteinExistence type="predicted"/>
<evidence type="ECO:0000313" key="3">
    <source>
        <dbReference type="EMBL" id="AWB28693.1"/>
    </source>
</evidence>
<dbReference type="AlphaFoldDB" id="A0A2R4X4S7"/>
<dbReference type="Proteomes" id="UP000244727">
    <property type="component" value="Chromosome"/>
</dbReference>
<dbReference type="PANTHER" id="PTHR12227:SF0">
    <property type="entry name" value="GLYCERATE KINASE"/>
    <property type="match status" value="1"/>
</dbReference>
<dbReference type="InterPro" id="IPR007835">
    <property type="entry name" value="MOFRL"/>
</dbReference>
<feature type="domain" description="MOFRL-associated" evidence="2">
    <location>
        <begin position="8"/>
        <end position="212"/>
    </location>
</feature>
<dbReference type="InterPro" id="IPR025286">
    <property type="entry name" value="MOFRL_assoc_dom"/>
</dbReference>
<feature type="domain" description="MOFRL" evidence="1">
    <location>
        <begin position="310"/>
        <end position="410"/>
    </location>
</feature>
<organism evidence="3 4">
    <name type="scientific">Halococcoides cellulosivorans</name>
    <dbReference type="NCBI Taxonomy" id="1679096"/>
    <lineage>
        <taxon>Archaea</taxon>
        <taxon>Methanobacteriati</taxon>
        <taxon>Methanobacteriota</taxon>
        <taxon>Stenosarchaea group</taxon>
        <taxon>Halobacteria</taxon>
        <taxon>Halobacteriales</taxon>
        <taxon>Haloarculaceae</taxon>
        <taxon>Halococcoides</taxon>
    </lineage>
</organism>
<dbReference type="KEGG" id="harc:HARCEL1_09605"/>
<dbReference type="Pfam" id="PF13660">
    <property type="entry name" value="DUF4147"/>
    <property type="match status" value="1"/>
</dbReference>
<keyword evidence="3" id="KW-0418">Kinase</keyword>
<gene>
    <name evidence="3" type="ORF">HARCEL1_09605</name>
</gene>
<dbReference type="GO" id="GO:0008887">
    <property type="term" value="F:glycerate kinase activity"/>
    <property type="evidence" value="ECO:0007669"/>
    <property type="project" value="InterPro"/>
</dbReference>
<dbReference type="SUPFAM" id="SSF82544">
    <property type="entry name" value="GckA/TtuD-like"/>
    <property type="match status" value="1"/>
</dbReference>
<dbReference type="InterPro" id="IPR037035">
    <property type="entry name" value="GK-like_C_sf"/>
</dbReference>
<dbReference type="Gene3D" id="3.40.1480.10">
    <property type="entry name" value="MOFRL domain"/>
    <property type="match status" value="1"/>
</dbReference>
<protein>
    <submittedName>
        <fullName evidence="3">Glycerate kinase</fullName>
    </submittedName>
</protein>
<sequence>MDVRLAVESLAAGIRAAHPRRAIADAVTLDGDHLRVGDVSVDLADVNRVLVLGGGNAAGTIGVALEAVLGDRIDDGLVVTDDPRETDRVSVREGDHPLPTVRNERATGDLLDRARAAGPDDLVLAPITGGGSALLCAPAGDLSVDDLAATTDALLAAGVSIDRINAIRRRCSKIKGGGLASALAPARTIGVLVSDVVGESSVIASGPLSPDPGVDPSIPDGVDLPQVVRKHLADGGTVGPATDRAGLDRVVIADGERAIEAAATRVREAGVEPTVLSTTIRGGAADAARTQVAIAEEIAATGRPVDPPAVLLSGGETTVDVTGAGRGGPNTTFATAAALAAADGPRMAVASVDTDGQDGSAGAAGGVVTETTVDDPDWARAALRDDDTASYLRERGVLLDSGRTGTNVNDLRAVVVLDRD</sequence>
<evidence type="ECO:0000259" key="1">
    <source>
        <dbReference type="Pfam" id="PF05161"/>
    </source>
</evidence>
<dbReference type="RefSeq" id="WP_108384210.1">
    <property type="nucleotide sequence ID" value="NZ_CP028858.1"/>
</dbReference>
<reference evidence="3 4" key="1">
    <citation type="submission" date="2018-04" db="EMBL/GenBank/DDBJ databases">
        <title>Halococcoides cellulosivorans gen. nov., sp. nov., an extremely halophilic cellulose-utilizing haloarchaeon from hypersaline lakes.</title>
        <authorList>
            <person name="Sorokin D.Y."/>
            <person name="Toshchakov S.V."/>
            <person name="Samarov N.I."/>
            <person name="Korzhenkov A."/>
            <person name="Kublanov I.V."/>
        </authorList>
    </citation>
    <scope>NUCLEOTIDE SEQUENCE [LARGE SCALE GENOMIC DNA]</scope>
    <source>
        <strain evidence="3 4">HArcel1</strain>
    </source>
</reference>
<dbReference type="GeneID" id="36512762"/>
<dbReference type="PANTHER" id="PTHR12227">
    <property type="entry name" value="GLYCERATE KINASE"/>
    <property type="match status" value="1"/>
</dbReference>
<accession>A0A2R4X4S7</accession>
<evidence type="ECO:0000259" key="2">
    <source>
        <dbReference type="Pfam" id="PF13660"/>
    </source>
</evidence>
<keyword evidence="3" id="KW-0808">Transferase</keyword>
<evidence type="ECO:0000313" key="4">
    <source>
        <dbReference type="Proteomes" id="UP000244727"/>
    </source>
</evidence>
<name>A0A2R4X4S7_9EURY</name>